<reference evidence="2 3" key="1">
    <citation type="submission" date="2023-02" db="EMBL/GenBank/DDBJ databases">
        <title>LHISI_Scaffold_Assembly.</title>
        <authorList>
            <person name="Stuart O.P."/>
            <person name="Cleave R."/>
            <person name="Magrath M.J.L."/>
            <person name="Mikheyev A.S."/>
        </authorList>
    </citation>
    <scope>NUCLEOTIDE SEQUENCE [LARGE SCALE GENOMIC DNA]</scope>
    <source>
        <strain evidence="2">Daus_M_001</strain>
        <tissue evidence="2">Leg muscle</tissue>
    </source>
</reference>
<gene>
    <name evidence="2" type="ORF">PR048_015121</name>
</gene>
<protein>
    <submittedName>
        <fullName evidence="2">Uncharacterized protein</fullName>
    </submittedName>
</protein>
<feature type="region of interest" description="Disordered" evidence="1">
    <location>
        <begin position="1"/>
        <end position="32"/>
    </location>
</feature>
<comment type="caution">
    <text evidence="2">The sequence shown here is derived from an EMBL/GenBank/DDBJ whole genome shotgun (WGS) entry which is preliminary data.</text>
</comment>
<proteinExistence type="predicted"/>
<sequence length="133" mass="15127">MKGRRKQEIPEKTRRPTASSGTIPTSRPEIEPSSPWWEVRVLIAQPPRPHVRMYLYMYTCQCQKLIATAQNTHVKVLEFWMLKGKCSVRTLTRVQILGSEGGAVVERLDRSPPTKANRAQSPAGPLKIFASWQ</sequence>
<feature type="compositionally biased region" description="Polar residues" evidence="1">
    <location>
        <begin position="16"/>
        <end position="25"/>
    </location>
</feature>
<feature type="compositionally biased region" description="Basic and acidic residues" evidence="1">
    <location>
        <begin position="1"/>
        <end position="14"/>
    </location>
</feature>
<organism evidence="2 3">
    <name type="scientific">Dryococelus australis</name>
    <dbReference type="NCBI Taxonomy" id="614101"/>
    <lineage>
        <taxon>Eukaryota</taxon>
        <taxon>Metazoa</taxon>
        <taxon>Ecdysozoa</taxon>
        <taxon>Arthropoda</taxon>
        <taxon>Hexapoda</taxon>
        <taxon>Insecta</taxon>
        <taxon>Pterygota</taxon>
        <taxon>Neoptera</taxon>
        <taxon>Polyneoptera</taxon>
        <taxon>Phasmatodea</taxon>
        <taxon>Verophasmatodea</taxon>
        <taxon>Anareolatae</taxon>
        <taxon>Phasmatidae</taxon>
        <taxon>Eurycanthinae</taxon>
        <taxon>Dryococelus</taxon>
    </lineage>
</organism>
<dbReference type="Proteomes" id="UP001159363">
    <property type="component" value="Chromosome 4"/>
</dbReference>
<keyword evidence="3" id="KW-1185">Reference proteome</keyword>
<evidence type="ECO:0000313" key="2">
    <source>
        <dbReference type="EMBL" id="KAJ8883278.1"/>
    </source>
</evidence>
<dbReference type="EMBL" id="JARBHB010000005">
    <property type="protein sequence ID" value="KAJ8883278.1"/>
    <property type="molecule type" value="Genomic_DNA"/>
</dbReference>
<evidence type="ECO:0000256" key="1">
    <source>
        <dbReference type="SAM" id="MobiDB-lite"/>
    </source>
</evidence>
<evidence type="ECO:0000313" key="3">
    <source>
        <dbReference type="Proteomes" id="UP001159363"/>
    </source>
</evidence>
<accession>A0ABQ9HG32</accession>
<name>A0ABQ9HG32_9NEOP</name>